<sequence length="317" mass="37382">MYNVYIKRAIVSSGMNLPDEDPEEKRFNQEIARWEEKLREHFDKRINNERELSNYIEKRLVWFEQLRSHIAKVPLMDRTDTTRNTVREKMKGLVKQKFAELRTARQTSLSRVVQRAERMYEDDFISFFDDIYDAGACTSDSNHSTDQSESDEGRQKLPRRNRTFSGIGERRKSGSIRRHTTEPKIADARICGEEYDSATEEEEMRKLPLLLGPTARRAAISIIRENAQLRVENNQLQTEIAFRELRIASLKSRRLAAIPASALEALRNKQNELQNDKREFKVFCELRVDEINRRTTELLEKESGRKYWTFESCDEDH</sequence>
<evidence type="ECO:0000313" key="3">
    <source>
        <dbReference type="Proteomes" id="UP000050640"/>
    </source>
</evidence>
<keyword evidence="1" id="KW-0175">Coiled coil</keyword>
<organism evidence="3 4">
    <name type="scientific">Elaeophora elaphi</name>
    <dbReference type="NCBI Taxonomy" id="1147741"/>
    <lineage>
        <taxon>Eukaryota</taxon>
        <taxon>Metazoa</taxon>
        <taxon>Ecdysozoa</taxon>
        <taxon>Nematoda</taxon>
        <taxon>Chromadorea</taxon>
        <taxon>Rhabditida</taxon>
        <taxon>Spirurina</taxon>
        <taxon>Spiruromorpha</taxon>
        <taxon>Filarioidea</taxon>
        <taxon>Onchocercidae</taxon>
        <taxon>Elaeophora</taxon>
    </lineage>
</organism>
<dbReference type="WBParaSite" id="EEL_0000880601-mRNA-1">
    <property type="protein sequence ID" value="EEL_0000880601-mRNA-1"/>
    <property type="gene ID" value="EEL_0000880601"/>
</dbReference>
<reference evidence="4" key="1">
    <citation type="submission" date="2017-02" db="UniProtKB">
        <authorList>
            <consortium name="WormBaseParasite"/>
        </authorList>
    </citation>
    <scope>IDENTIFICATION</scope>
</reference>
<dbReference type="STRING" id="1147741.A0A0R3S279"/>
<evidence type="ECO:0000256" key="2">
    <source>
        <dbReference type="SAM" id="MobiDB-lite"/>
    </source>
</evidence>
<accession>A0A0R3S279</accession>
<feature type="region of interest" description="Disordered" evidence="2">
    <location>
        <begin position="138"/>
        <end position="181"/>
    </location>
</feature>
<evidence type="ECO:0000256" key="1">
    <source>
        <dbReference type="SAM" id="Coils"/>
    </source>
</evidence>
<protein>
    <submittedName>
        <fullName evidence="4">Uncharacterized protein</fullName>
    </submittedName>
</protein>
<feature type="coiled-coil region" evidence="1">
    <location>
        <begin position="219"/>
        <end position="253"/>
    </location>
</feature>
<evidence type="ECO:0000313" key="4">
    <source>
        <dbReference type="WBParaSite" id="EEL_0000880601-mRNA-1"/>
    </source>
</evidence>
<proteinExistence type="predicted"/>
<dbReference type="Proteomes" id="UP000050640">
    <property type="component" value="Unplaced"/>
</dbReference>
<dbReference type="AlphaFoldDB" id="A0A0R3S279"/>
<feature type="compositionally biased region" description="Polar residues" evidence="2">
    <location>
        <begin position="138"/>
        <end position="147"/>
    </location>
</feature>
<name>A0A0R3S279_9BILA</name>
<keyword evidence="3" id="KW-1185">Reference proteome</keyword>